<feature type="compositionally biased region" description="Polar residues" evidence="1">
    <location>
        <begin position="91"/>
        <end position="100"/>
    </location>
</feature>
<accession>A0A182LU50</accession>
<protein>
    <submittedName>
        <fullName evidence="2">Uncharacterized protein</fullName>
    </submittedName>
</protein>
<proteinExistence type="predicted"/>
<feature type="compositionally biased region" description="Low complexity" evidence="1">
    <location>
        <begin position="111"/>
        <end position="135"/>
    </location>
</feature>
<dbReference type="EnsemblMetazoa" id="ACUA002027-RA">
    <property type="protein sequence ID" value="ACUA002027-PA"/>
    <property type="gene ID" value="ACUA002027"/>
</dbReference>
<evidence type="ECO:0000256" key="1">
    <source>
        <dbReference type="SAM" id="MobiDB-lite"/>
    </source>
</evidence>
<evidence type="ECO:0000313" key="2">
    <source>
        <dbReference type="EnsemblMetazoa" id="ACUA002027-PA"/>
    </source>
</evidence>
<reference evidence="3" key="1">
    <citation type="submission" date="2013-09" db="EMBL/GenBank/DDBJ databases">
        <title>The Genome Sequence of Anopheles culicifacies species A.</title>
        <authorList>
            <consortium name="The Broad Institute Genomics Platform"/>
            <person name="Neafsey D.E."/>
            <person name="Besansky N."/>
            <person name="Howell P."/>
            <person name="Walton C."/>
            <person name="Young S.K."/>
            <person name="Zeng Q."/>
            <person name="Gargeya S."/>
            <person name="Fitzgerald M."/>
            <person name="Haas B."/>
            <person name="Abouelleil A."/>
            <person name="Allen A.W."/>
            <person name="Alvarado L."/>
            <person name="Arachchi H.M."/>
            <person name="Berlin A.M."/>
            <person name="Chapman S.B."/>
            <person name="Gainer-Dewar J."/>
            <person name="Goldberg J."/>
            <person name="Griggs A."/>
            <person name="Gujja S."/>
            <person name="Hansen M."/>
            <person name="Howarth C."/>
            <person name="Imamovic A."/>
            <person name="Ireland A."/>
            <person name="Larimer J."/>
            <person name="McCowan C."/>
            <person name="Murphy C."/>
            <person name="Pearson M."/>
            <person name="Poon T.W."/>
            <person name="Priest M."/>
            <person name="Roberts A."/>
            <person name="Saif S."/>
            <person name="Shea T."/>
            <person name="Sisk P."/>
            <person name="Sykes S."/>
            <person name="Wortman J."/>
            <person name="Nusbaum C."/>
            <person name="Birren B."/>
        </authorList>
    </citation>
    <scope>NUCLEOTIDE SEQUENCE [LARGE SCALE GENOMIC DNA]</scope>
    <source>
        <strain evidence="3">A-37</strain>
    </source>
</reference>
<feature type="region of interest" description="Disordered" evidence="1">
    <location>
        <begin position="79"/>
        <end position="147"/>
    </location>
</feature>
<organism evidence="2 3">
    <name type="scientific">Anopheles culicifacies</name>
    <dbReference type="NCBI Taxonomy" id="139723"/>
    <lineage>
        <taxon>Eukaryota</taxon>
        <taxon>Metazoa</taxon>
        <taxon>Ecdysozoa</taxon>
        <taxon>Arthropoda</taxon>
        <taxon>Hexapoda</taxon>
        <taxon>Insecta</taxon>
        <taxon>Pterygota</taxon>
        <taxon>Neoptera</taxon>
        <taxon>Endopterygota</taxon>
        <taxon>Diptera</taxon>
        <taxon>Nematocera</taxon>
        <taxon>Culicoidea</taxon>
        <taxon>Culicidae</taxon>
        <taxon>Anophelinae</taxon>
        <taxon>Anopheles</taxon>
        <taxon>culicifacies species complex</taxon>
    </lineage>
</organism>
<feature type="region of interest" description="Disordered" evidence="1">
    <location>
        <begin position="280"/>
        <end position="300"/>
    </location>
</feature>
<evidence type="ECO:0000313" key="3">
    <source>
        <dbReference type="Proteomes" id="UP000075883"/>
    </source>
</evidence>
<name>A0A182LU50_9DIPT</name>
<dbReference type="AlphaFoldDB" id="A0A182LU50"/>
<sequence>MFMDDSGIESGDKLESLFIDELASFGEDHMLKDATTSVLKGSLDSDAESDIYSKLNDFDVVFENPGEREDPIRAAVAAAAAPVPDSDRLPTGQQHQQQPYPSGASGRKVLTSDNSTDSFASSSATSSGATVPSGANGDDGSQRDHSAVAQLSTCKILQRKLELKVERAKRNYKQMYQDGHNLVEKEPNISSLIPISRLPIPGGRDSHQLVDVNTGFNSDEELENVSFFPRHNRKGSGGAHTRQELSDTFSIQEMTIESDNDELDFEQCRKLSDSKGYRKILNRSNGSTGGQDDYFDNDTLDEDDDSQNLELLPPKGGYAIKEQLRRMFCCCWKSNEFLYLSRQCTRSAAESRIVLVVAVTSSNNQVTLGEQPVIGTSWWYVHTCRGRKR</sequence>
<keyword evidence="3" id="KW-1185">Reference proteome</keyword>
<dbReference type="VEuPathDB" id="VectorBase:ACUA002027"/>
<dbReference type="Proteomes" id="UP000075883">
    <property type="component" value="Unassembled WGS sequence"/>
</dbReference>
<dbReference type="EMBL" id="AXCM01002819">
    <property type="status" value="NOT_ANNOTATED_CDS"/>
    <property type="molecule type" value="Genomic_DNA"/>
</dbReference>
<reference evidence="2" key="2">
    <citation type="submission" date="2020-05" db="UniProtKB">
        <authorList>
            <consortium name="EnsemblMetazoa"/>
        </authorList>
    </citation>
    <scope>IDENTIFICATION</scope>
    <source>
        <strain evidence="2">A-37</strain>
    </source>
</reference>